<feature type="domain" description="PDZ" evidence="3">
    <location>
        <begin position="71"/>
        <end position="136"/>
    </location>
</feature>
<name>A0A5C8KWM6_9GAMM</name>
<evidence type="ECO:0000259" key="3">
    <source>
        <dbReference type="PROSITE" id="PS50106"/>
    </source>
</evidence>
<accession>A0A5C8KWM6</accession>
<dbReference type="GO" id="GO:0016020">
    <property type="term" value="C:membrane"/>
    <property type="evidence" value="ECO:0007669"/>
    <property type="project" value="InterPro"/>
</dbReference>
<reference evidence="4 5" key="1">
    <citation type="submission" date="2019-08" db="EMBL/GenBank/DDBJ databases">
        <authorList>
            <person name="Karlyshev A.V."/>
        </authorList>
    </citation>
    <scope>NUCLEOTIDE SEQUENCE [LARGE SCALE GENOMIC DNA]</scope>
    <source>
        <strain evidence="4 5">Alg18-2.2</strain>
    </source>
</reference>
<organism evidence="4 5">
    <name type="scientific">Alkalisalibacterium limincola</name>
    <dbReference type="NCBI Taxonomy" id="2699169"/>
    <lineage>
        <taxon>Bacteria</taxon>
        <taxon>Pseudomonadati</taxon>
        <taxon>Pseudomonadota</taxon>
        <taxon>Gammaproteobacteria</taxon>
        <taxon>Lysobacterales</taxon>
        <taxon>Lysobacteraceae</taxon>
        <taxon>Alkalisalibacterium</taxon>
    </lineage>
</organism>
<dbReference type="PANTHER" id="PTHR42837">
    <property type="entry name" value="REGULATOR OF SIGMA-E PROTEASE RSEP"/>
    <property type="match status" value="1"/>
</dbReference>
<dbReference type="InterPro" id="IPR036034">
    <property type="entry name" value="PDZ_sf"/>
</dbReference>
<dbReference type="GO" id="GO:0006508">
    <property type="term" value="P:proteolysis"/>
    <property type="evidence" value="ECO:0007669"/>
    <property type="project" value="InterPro"/>
</dbReference>
<gene>
    <name evidence="4" type="ORF">FU658_04460</name>
</gene>
<dbReference type="Gene3D" id="2.30.42.10">
    <property type="match status" value="2"/>
</dbReference>
<comment type="cofactor">
    <cofactor evidence="1">
        <name>Zn(2+)</name>
        <dbReference type="ChEBI" id="CHEBI:29105"/>
    </cofactor>
</comment>
<dbReference type="RefSeq" id="WP_147890970.1">
    <property type="nucleotide sequence ID" value="NZ_VRTS01000002.1"/>
</dbReference>
<dbReference type="SMART" id="SM00228">
    <property type="entry name" value="PDZ"/>
    <property type="match status" value="2"/>
</dbReference>
<dbReference type="SUPFAM" id="SSF50156">
    <property type="entry name" value="PDZ domain-like"/>
    <property type="match status" value="2"/>
</dbReference>
<evidence type="ECO:0000313" key="4">
    <source>
        <dbReference type="EMBL" id="TXK65050.1"/>
    </source>
</evidence>
<keyword evidence="5" id="KW-1185">Reference proteome</keyword>
<keyword evidence="2" id="KW-0732">Signal</keyword>
<dbReference type="GO" id="GO:0004222">
    <property type="term" value="F:metalloendopeptidase activity"/>
    <property type="evidence" value="ECO:0007669"/>
    <property type="project" value="InterPro"/>
</dbReference>
<feature type="signal peptide" evidence="2">
    <location>
        <begin position="1"/>
        <end position="25"/>
    </location>
</feature>
<proteinExistence type="predicted"/>
<dbReference type="PROSITE" id="PS50106">
    <property type="entry name" value="PDZ"/>
    <property type="match status" value="1"/>
</dbReference>
<dbReference type="InterPro" id="IPR004387">
    <property type="entry name" value="Pept_M50_Zn"/>
</dbReference>
<feature type="chain" id="PRO_5022877399" evidence="2">
    <location>
        <begin position="26"/>
        <end position="344"/>
    </location>
</feature>
<dbReference type="EMBL" id="VRTS01000002">
    <property type="protein sequence ID" value="TXK65050.1"/>
    <property type="molecule type" value="Genomic_DNA"/>
</dbReference>
<evidence type="ECO:0000313" key="5">
    <source>
        <dbReference type="Proteomes" id="UP000321248"/>
    </source>
</evidence>
<dbReference type="PANTHER" id="PTHR42837:SF2">
    <property type="entry name" value="MEMBRANE METALLOPROTEASE ARASP2, CHLOROPLASTIC-RELATED"/>
    <property type="match status" value="1"/>
</dbReference>
<dbReference type="AlphaFoldDB" id="A0A5C8KWM6"/>
<dbReference type="CDD" id="cd06779">
    <property type="entry name" value="cpPDZ_Deg_HtrA-like"/>
    <property type="match status" value="1"/>
</dbReference>
<protein>
    <submittedName>
        <fullName evidence="4">PDZ domain-containing protein</fullName>
    </submittedName>
</protein>
<dbReference type="InterPro" id="IPR001478">
    <property type="entry name" value="PDZ"/>
</dbReference>
<dbReference type="Proteomes" id="UP000321248">
    <property type="component" value="Unassembled WGS sequence"/>
</dbReference>
<dbReference type="Pfam" id="PF13180">
    <property type="entry name" value="PDZ_2"/>
    <property type="match status" value="2"/>
</dbReference>
<sequence length="344" mass="36352">MNHIRTILYAALASAVMAFSPAAPAAVQDPDDSATASELAEARRDLADAARRLAQLSQRLGQDAQRISIEHMQLVGGDRPRLGVVLGGGPAGGVAVRGVTPEGPAAEAGLRSGDVIESIDGHLLSDADAAGRVRQAREHLSGLEDGQSVTLLVRRDGEVLQLGLQARTMPSSLWAGGLDAVIDTHVRERLQSLGNLRDLGLVPPDLDLHIGPILPFAGCGEDVDGECRAPRLREALRWRALNLATVEAGLGRYFGVDRGVLVVSSDSRLQGLEAGDVILSIDGTEVGSPAEAMRELSRHPSGTSIPLRIQRDGEARDVTLTAPAADSIGRLLQLRPDRRHASRS</sequence>
<evidence type="ECO:0000256" key="1">
    <source>
        <dbReference type="ARBA" id="ARBA00001947"/>
    </source>
</evidence>
<dbReference type="OrthoDB" id="5953789at2"/>
<evidence type="ECO:0000256" key="2">
    <source>
        <dbReference type="SAM" id="SignalP"/>
    </source>
</evidence>
<comment type="caution">
    <text evidence="4">The sequence shown here is derived from an EMBL/GenBank/DDBJ whole genome shotgun (WGS) entry which is preliminary data.</text>
</comment>